<dbReference type="Proteomes" id="UP000325081">
    <property type="component" value="Unassembled WGS sequence"/>
</dbReference>
<evidence type="ECO:0000256" key="1">
    <source>
        <dbReference type="SAM" id="MobiDB-lite"/>
    </source>
</evidence>
<feature type="region of interest" description="Disordered" evidence="1">
    <location>
        <begin position="73"/>
        <end position="109"/>
    </location>
</feature>
<feature type="compositionally biased region" description="Basic and acidic residues" evidence="1">
    <location>
        <begin position="89"/>
        <end position="109"/>
    </location>
</feature>
<comment type="caution">
    <text evidence="2">The sequence shown here is derived from an EMBL/GenBank/DDBJ whole genome shotgun (WGS) entry which is preliminary data.</text>
</comment>
<name>A0A5A7QPP9_STRAF</name>
<feature type="compositionally biased region" description="Acidic residues" evidence="1">
    <location>
        <begin position="73"/>
        <end position="87"/>
    </location>
</feature>
<proteinExistence type="predicted"/>
<accession>A0A5A7QPP9</accession>
<protein>
    <submittedName>
        <fullName evidence="2">BEL1-like homeodomain protein</fullName>
    </submittedName>
</protein>
<keyword evidence="2" id="KW-0371">Homeobox</keyword>
<gene>
    <name evidence="2" type="ORF">STAS_24438</name>
</gene>
<sequence>MIIMKGSRFLRPAQQLLEELCNMGRVVRVDKIGPDPGLLDPPPLDNLTGVGIIDDSGDGGELKKKLRLLSMLDEDGDDSDESAESDVETPNKETLRKAEEIFGMDNKDL</sequence>
<reference evidence="3" key="1">
    <citation type="journal article" date="2019" name="Curr. Biol.">
        <title>Genome Sequence of Striga asiatica Provides Insight into the Evolution of Plant Parasitism.</title>
        <authorList>
            <person name="Yoshida S."/>
            <person name="Kim S."/>
            <person name="Wafula E.K."/>
            <person name="Tanskanen J."/>
            <person name="Kim Y.M."/>
            <person name="Honaas L."/>
            <person name="Yang Z."/>
            <person name="Spallek T."/>
            <person name="Conn C.E."/>
            <person name="Ichihashi Y."/>
            <person name="Cheong K."/>
            <person name="Cui S."/>
            <person name="Der J.P."/>
            <person name="Gundlach H."/>
            <person name="Jiao Y."/>
            <person name="Hori C."/>
            <person name="Ishida J.K."/>
            <person name="Kasahara H."/>
            <person name="Kiba T."/>
            <person name="Kim M.S."/>
            <person name="Koo N."/>
            <person name="Laohavisit A."/>
            <person name="Lee Y.H."/>
            <person name="Lumba S."/>
            <person name="McCourt P."/>
            <person name="Mortimer J.C."/>
            <person name="Mutuku J.M."/>
            <person name="Nomura T."/>
            <person name="Sasaki-Sekimoto Y."/>
            <person name="Seto Y."/>
            <person name="Wang Y."/>
            <person name="Wakatake T."/>
            <person name="Sakakibara H."/>
            <person name="Demura T."/>
            <person name="Yamaguchi S."/>
            <person name="Yoneyama K."/>
            <person name="Manabe R.I."/>
            <person name="Nelson D.C."/>
            <person name="Schulman A.H."/>
            <person name="Timko M.P."/>
            <person name="dePamphilis C.W."/>
            <person name="Choi D."/>
            <person name="Shirasu K."/>
        </authorList>
    </citation>
    <scope>NUCLEOTIDE SEQUENCE [LARGE SCALE GENOMIC DNA]</scope>
    <source>
        <strain evidence="3">cv. UVA1</strain>
    </source>
</reference>
<dbReference type="EMBL" id="BKCP01007848">
    <property type="protein sequence ID" value="GER47343.1"/>
    <property type="molecule type" value="Genomic_DNA"/>
</dbReference>
<organism evidence="2 3">
    <name type="scientific">Striga asiatica</name>
    <name type="common">Asiatic witchweed</name>
    <name type="synonym">Buchnera asiatica</name>
    <dbReference type="NCBI Taxonomy" id="4170"/>
    <lineage>
        <taxon>Eukaryota</taxon>
        <taxon>Viridiplantae</taxon>
        <taxon>Streptophyta</taxon>
        <taxon>Embryophyta</taxon>
        <taxon>Tracheophyta</taxon>
        <taxon>Spermatophyta</taxon>
        <taxon>Magnoliopsida</taxon>
        <taxon>eudicotyledons</taxon>
        <taxon>Gunneridae</taxon>
        <taxon>Pentapetalae</taxon>
        <taxon>asterids</taxon>
        <taxon>lamiids</taxon>
        <taxon>Lamiales</taxon>
        <taxon>Orobanchaceae</taxon>
        <taxon>Buchnereae</taxon>
        <taxon>Striga</taxon>
    </lineage>
</organism>
<keyword evidence="2" id="KW-0238">DNA-binding</keyword>
<dbReference type="GO" id="GO:0003677">
    <property type="term" value="F:DNA binding"/>
    <property type="evidence" value="ECO:0007669"/>
    <property type="project" value="UniProtKB-KW"/>
</dbReference>
<keyword evidence="3" id="KW-1185">Reference proteome</keyword>
<evidence type="ECO:0000313" key="3">
    <source>
        <dbReference type="Proteomes" id="UP000325081"/>
    </source>
</evidence>
<dbReference type="AlphaFoldDB" id="A0A5A7QPP9"/>
<evidence type="ECO:0000313" key="2">
    <source>
        <dbReference type="EMBL" id="GER47343.1"/>
    </source>
</evidence>